<feature type="transmembrane region" description="Helical" evidence="9">
    <location>
        <begin position="28"/>
        <end position="46"/>
    </location>
</feature>
<feature type="region of interest" description="Disordered" evidence="8">
    <location>
        <begin position="342"/>
        <end position="381"/>
    </location>
</feature>
<proteinExistence type="inferred from homology"/>
<keyword evidence="6 9" id="KW-1133">Transmembrane helix</keyword>
<feature type="transmembrane region" description="Helical" evidence="9">
    <location>
        <begin position="145"/>
        <end position="164"/>
    </location>
</feature>
<dbReference type="PANTHER" id="PTHR21716">
    <property type="entry name" value="TRANSMEMBRANE PROTEIN"/>
    <property type="match status" value="1"/>
</dbReference>
<evidence type="ECO:0000256" key="3">
    <source>
        <dbReference type="ARBA" id="ARBA00022448"/>
    </source>
</evidence>
<keyword evidence="4" id="KW-1003">Cell membrane</keyword>
<evidence type="ECO:0000256" key="7">
    <source>
        <dbReference type="ARBA" id="ARBA00023136"/>
    </source>
</evidence>
<feature type="transmembrane region" description="Helical" evidence="9">
    <location>
        <begin position="197"/>
        <end position="220"/>
    </location>
</feature>
<dbReference type="RefSeq" id="WP_396767809.1">
    <property type="nucleotide sequence ID" value="NZ_JBITLA010000001.1"/>
</dbReference>
<dbReference type="InterPro" id="IPR002549">
    <property type="entry name" value="AI-2E-like"/>
</dbReference>
<keyword evidence="11" id="KW-1185">Reference proteome</keyword>
<comment type="similarity">
    <text evidence="2">Belongs to the autoinducer-2 exporter (AI-2E) (TC 2.A.86) family.</text>
</comment>
<feature type="transmembrane region" description="Helical" evidence="9">
    <location>
        <begin position="257"/>
        <end position="277"/>
    </location>
</feature>
<evidence type="ECO:0000313" key="10">
    <source>
        <dbReference type="EMBL" id="MFI7262057.1"/>
    </source>
</evidence>
<evidence type="ECO:0000256" key="8">
    <source>
        <dbReference type="SAM" id="MobiDB-lite"/>
    </source>
</evidence>
<accession>A0ABW7ZGS3</accession>
<keyword evidence="5 9" id="KW-0812">Transmembrane</keyword>
<dbReference type="Pfam" id="PF01594">
    <property type="entry name" value="AI-2E_transport"/>
    <property type="match status" value="1"/>
</dbReference>
<reference evidence="10 11" key="1">
    <citation type="submission" date="2024-10" db="EMBL/GenBank/DDBJ databases">
        <title>The Natural Products Discovery Center: Release of the First 8490 Sequenced Strains for Exploring Actinobacteria Biosynthetic Diversity.</title>
        <authorList>
            <person name="Kalkreuter E."/>
            <person name="Kautsar S.A."/>
            <person name="Yang D."/>
            <person name="Bader C.D."/>
            <person name="Teijaro C.N."/>
            <person name="Fluegel L."/>
            <person name="Davis C.M."/>
            <person name="Simpson J.R."/>
            <person name="Lauterbach L."/>
            <person name="Steele A.D."/>
            <person name="Gui C."/>
            <person name="Meng S."/>
            <person name="Li G."/>
            <person name="Viehrig K."/>
            <person name="Ye F."/>
            <person name="Su P."/>
            <person name="Kiefer A.F."/>
            <person name="Nichols A."/>
            <person name="Cepeda A.J."/>
            <person name="Yan W."/>
            <person name="Fan B."/>
            <person name="Jiang Y."/>
            <person name="Adhikari A."/>
            <person name="Zheng C.-J."/>
            <person name="Schuster L."/>
            <person name="Cowan T.M."/>
            <person name="Smanski M.J."/>
            <person name="Chevrette M.G."/>
            <person name="De Carvalho L.P.S."/>
            <person name="Shen B."/>
        </authorList>
    </citation>
    <scope>NUCLEOTIDE SEQUENCE [LARGE SCALE GENOMIC DNA]</scope>
    <source>
        <strain evidence="10 11">NPDC049845</strain>
    </source>
</reference>
<dbReference type="Proteomes" id="UP001612812">
    <property type="component" value="Unassembled WGS sequence"/>
</dbReference>
<protein>
    <submittedName>
        <fullName evidence="10">AI-2E family transporter</fullName>
    </submittedName>
</protein>
<feature type="transmembrane region" description="Helical" evidence="9">
    <location>
        <begin position="297"/>
        <end position="328"/>
    </location>
</feature>
<feature type="transmembrane region" description="Helical" evidence="9">
    <location>
        <begin position="58"/>
        <end position="84"/>
    </location>
</feature>
<evidence type="ECO:0000313" key="11">
    <source>
        <dbReference type="Proteomes" id="UP001612812"/>
    </source>
</evidence>
<dbReference type="EMBL" id="JBITLE010000002">
    <property type="protein sequence ID" value="MFI7262057.1"/>
    <property type="molecule type" value="Genomic_DNA"/>
</dbReference>
<evidence type="ECO:0000256" key="1">
    <source>
        <dbReference type="ARBA" id="ARBA00004651"/>
    </source>
</evidence>
<evidence type="ECO:0000256" key="5">
    <source>
        <dbReference type="ARBA" id="ARBA00022692"/>
    </source>
</evidence>
<name>A0ABW7ZGS3_9ACTN</name>
<gene>
    <name evidence="10" type="ORF">ACIBP4_07110</name>
</gene>
<evidence type="ECO:0000256" key="4">
    <source>
        <dbReference type="ARBA" id="ARBA00022475"/>
    </source>
</evidence>
<comment type="subcellular location">
    <subcellularLocation>
        <location evidence="1">Cell membrane</location>
        <topology evidence="1">Multi-pass membrane protein</topology>
    </subcellularLocation>
</comment>
<keyword evidence="3" id="KW-0813">Transport</keyword>
<keyword evidence="7 9" id="KW-0472">Membrane</keyword>
<evidence type="ECO:0000256" key="9">
    <source>
        <dbReference type="SAM" id="Phobius"/>
    </source>
</evidence>
<evidence type="ECO:0000256" key="6">
    <source>
        <dbReference type="ARBA" id="ARBA00022989"/>
    </source>
</evidence>
<evidence type="ECO:0000256" key="2">
    <source>
        <dbReference type="ARBA" id="ARBA00009773"/>
    </source>
</evidence>
<comment type="caution">
    <text evidence="10">The sequence shown here is derived from an EMBL/GenBank/DDBJ whole genome shotgun (WGS) entry which is preliminary data.</text>
</comment>
<sequence>MARRTLIVIGLVLATVAGLGLAWETRRVLVSVVVAAFFAVALNPLVDRVQRQFVRRRAAATLVVFVASFVALAALGVLIVVPLVDELARFANRAPDLLREAQAGRGPVGELLERFHLRRYAEAHADQLRHYGGELGRSTIGLVRGTVQGVAGALTVVVLAYLMIVQGPRITAGTLALAGGDRAERLRRVGRESARTITGYLSGNLLISLICGLATFVVLALTGVPFAAVIALLVAIADLIPLVGATLGAVVAGGAGFLHSPTAGVVVLVFFVVYQQMENHLLQPVVMSRAVHLNPLTVLVSVLLAAEVGGLLGALLAIPLAGIVQILLREFLYANRRAGALPAAAGPTDRAPGGRPDQPPSSLPSDGGTTGGGHLGRRQAE</sequence>
<dbReference type="PANTHER" id="PTHR21716:SF53">
    <property type="entry name" value="PERMEASE PERM-RELATED"/>
    <property type="match status" value="1"/>
</dbReference>
<feature type="transmembrane region" description="Helical" evidence="9">
    <location>
        <begin position="226"/>
        <end position="250"/>
    </location>
</feature>
<organism evidence="10 11">
    <name type="scientific">Micromonospora maritima</name>
    <dbReference type="NCBI Taxonomy" id="986711"/>
    <lineage>
        <taxon>Bacteria</taxon>
        <taxon>Bacillati</taxon>
        <taxon>Actinomycetota</taxon>
        <taxon>Actinomycetes</taxon>
        <taxon>Micromonosporales</taxon>
        <taxon>Micromonosporaceae</taxon>
        <taxon>Micromonospora</taxon>
    </lineage>
</organism>